<dbReference type="InterPro" id="IPR029071">
    <property type="entry name" value="Ubiquitin-like_domsf"/>
</dbReference>
<dbReference type="PANTHER" id="PTHR10666">
    <property type="entry name" value="UBIQUITIN"/>
    <property type="match status" value="1"/>
</dbReference>
<dbReference type="Pfam" id="PF11976">
    <property type="entry name" value="Rad60-SLD"/>
    <property type="match status" value="1"/>
</dbReference>
<organism evidence="2 3">
    <name type="scientific">Marasmiellus scandens</name>
    <dbReference type="NCBI Taxonomy" id="2682957"/>
    <lineage>
        <taxon>Eukaryota</taxon>
        <taxon>Fungi</taxon>
        <taxon>Dikarya</taxon>
        <taxon>Basidiomycota</taxon>
        <taxon>Agaricomycotina</taxon>
        <taxon>Agaricomycetes</taxon>
        <taxon>Agaricomycetidae</taxon>
        <taxon>Agaricales</taxon>
        <taxon>Marasmiineae</taxon>
        <taxon>Omphalotaceae</taxon>
        <taxon>Marasmiellus</taxon>
    </lineage>
</organism>
<comment type="caution">
    <text evidence="2">The sequence shown here is derived from an EMBL/GenBank/DDBJ whole genome shotgun (WGS) entry which is preliminary data.</text>
</comment>
<evidence type="ECO:0000259" key="1">
    <source>
        <dbReference type="PROSITE" id="PS50053"/>
    </source>
</evidence>
<evidence type="ECO:0000313" key="2">
    <source>
        <dbReference type="EMBL" id="KAK7461488.1"/>
    </source>
</evidence>
<evidence type="ECO:0000313" key="3">
    <source>
        <dbReference type="Proteomes" id="UP001498398"/>
    </source>
</evidence>
<keyword evidence="3" id="KW-1185">Reference proteome</keyword>
<sequence>MVRVSFQYQNDLVYESDFPDDILVRALKEEVEEWLGLPVDRQKIMLSNAERTLLQDDKSIQSYGIVGAHLQHDLLLEEEVLAVEGDRGYMMYGADSEESGQEDLDHGMNIFIKNLLGLVARFKVDRDTSLQSVIEEAQKRKDLPPGTHRLVYRGQQLDVMRTVGYYNIENKSILFAVPALRGGGIRHRGLAYAIVQCEWDGEMYSSNVSGLRLSSGKAVTITGCPAGGWFWGRHPGEHVKSSVFPSDFVQILDFTDSTFKSHMESNIKECFEPLNDASGQSIPQEPSLVKNLLQKHKFTPKPTSNIPTFPYKTPERKDFKFGFADKGTSFIYISVKCDPVVPGSPMNVRVDVNCHAHDTSCVTSIHLAVKVRGCKVSAVRPENETLSGNNNEMDVRSVTNAENTLHWTVGTGIEQIAKVEGEIGEDKKISKSVELGGKEIIPSEIHGQIVQGDAFWNIKSEITPSRIRGFSGPVWTGTRMEFTVDACPTVIAYTCSVGIQGKTKPVEGSKGPGLLKWLVCSSPERKSSRGREQDDGIYMMSGALRGDLEEGPGTERIEELDDRLVYDARDEQEAKTVLNSKCFPFSFCFGKRLKK</sequence>
<dbReference type="InterPro" id="IPR050158">
    <property type="entry name" value="Ubiquitin_ubiquitin-like"/>
</dbReference>
<dbReference type="InterPro" id="IPR000626">
    <property type="entry name" value="Ubiquitin-like_dom"/>
</dbReference>
<gene>
    <name evidence="2" type="primary">ISG15_1</name>
    <name evidence="2" type="ORF">VKT23_008662</name>
</gene>
<accession>A0ABR1JLC4</accession>
<reference evidence="2 3" key="1">
    <citation type="submission" date="2024-01" db="EMBL/GenBank/DDBJ databases">
        <title>A draft genome for the cacao thread blight pathogen Marasmiellus scandens.</title>
        <authorList>
            <person name="Baruah I.K."/>
            <person name="Leung J."/>
            <person name="Bukari Y."/>
            <person name="Amoako-Attah I."/>
            <person name="Meinhardt L.W."/>
            <person name="Bailey B.A."/>
            <person name="Cohen S.P."/>
        </authorList>
    </citation>
    <scope>NUCLEOTIDE SEQUENCE [LARGE SCALE GENOMIC DNA]</scope>
    <source>
        <strain evidence="2 3">GH-19</strain>
    </source>
</reference>
<dbReference type="Proteomes" id="UP001498398">
    <property type="component" value="Unassembled WGS sequence"/>
</dbReference>
<protein>
    <submittedName>
        <fullName evidence="2">Isg15 ubiquitin-like modifier</fullName>
    </submittedName>
</protein>
<name>A0ABR1JLC4_9AGAR</name>
<feature type="domain" description="Ubiquitin-like" evidence="1">
    <location>
        <begin position="2"/>
        <end position="65"/>
    </location>
</feature>
<dbReference type="SMART" id="SM00213">
    <property type="entry name" value="UBQ"/>
    <property type="match status" value="2"/>
</dbReference>
<dbReference type="InterPro" id="IPR022617">
    <property type="entry name" value="Rad60/SUMO-like_dom"/>
</dbReference>
<dbReference type="SUPFAM" id="SSF54236">
    <property type="entry name" value="Ubiquitin-like"/>
    <property type="match status" value="2"/>
</dbReference>
<dbReference type="InterPro" id="IPR036028">
    <property type="entry name" value="SH3-like_dom_sf"/>
</dbReference>
<dbReference type="PROSITE" id="PS50053">
    <property type="entry name" value="UBIQUITIN_2"/>
    <property type="match status" value="2"/>
</dbReference>
<proteinExistence type="predicted"/>
<dbReference type="Gene3D" id="3.10.20.90">
    <property type="entry name" value="Phosphatidylinositol 3-kinase Catalytic Subunit, Chain A, domain 1"/>
    <property type="match status" value="2"/>
</dbReference>
<dbReference type="SUPFAM" id="SSF50044">
    <property type="entry name" value="SH3-domain"/>
    <property type="match status" value="1"/>
</dbReference>
<feature type="domain" description="Ubiquitin-like" evidence="1">
    <location>
        <begin position="108"/>
        <end position="183"/>
    </location>
</feature>
<dbReference type="EMBL" id="JBANRG010000013">
    <property type="protein sequence ID" value="KAK7461488.1"/>
    <property type="molecule type" value="Genomic_DNA"/>
</dbReference>